<comment type="caution">
    <text evidence="2">The sequence shown here is derived from an EMBL/GenBank/DDBJ whole genome shotgun (WGS) entry which is preliminary data.</text>
</comment>
<accession>A0AAN7EDI2</accession>
<organism evidence="2 3">
    <name type="scientific">Quercus rubra</name>
    <name type="common">Northern red oak</name>
    <name type="synonym">Quercus borealis</name>
    <dbReference type="NCBI Taxonomy" id="3512"/>
    <lineage>
        <taxon>Eukaryota</taxon>
        <taxon>Viridiplantae</taxon>
        <taxon>Streptophyta</taxon>
        <taxon>Embryophyta</taxon>
        <taxon>Tracheophyta</taxon>
        <taxon>Spermatophyta</taxon>
        <taxon>Magnoliopsida</taxon>
        <taxon>eudicotyledons</taxon>
        <taxon>Gunneridae</taxon>
        <taxon>Pentapetalae</taxon>
        <taxon>rosids</taxon>
        <taxon>fabids</taxon>
        <taxon>Fagales</taxon>
        <taxon>Fagaceae</taxon>
        <taxon>Quercus</taxon>
    </lineage>
</organism>
<dbReference type="EMBL" id="JAXUIC010000010">
    <property type="protein sequence ID" value="KAK4567781.1"/>
    <property type="molecule type" value="Genomic_DNA"/>
</dbReference>
<keyword evidence="3" id="KW-1185">Reference proteome</keyword>
<reference evidence="2 3" key="1">
    <citation type="journal article" date="2023" name="G3 (Bethesda)">
        <title>A haplotype-resolved chromosome-scale genome for Quercus rubra L. provides insights into the genetics of adaptive traits for red oak species.</title>
        <authorList>
            <person name="Kapoor B."/>
            <person name="Jenkins J."/>
            <person name="Schmutz J."/>
            <person name="Zhebentyayeva T."/>
            <person name="Kuelheim C."/>
            <person name="Coggeshall M."/>
            <person name="Heim C."/>
            <person name="Lasky J.R."/>
            <person name="Leites L."/>
            <person name="Islam-Faridi N."/>
            <person name="Romero-Severson J."/>
            <person name="DeLeo V.L."/>
            <person name="Lucas S.M."/>
            <person name="Lazic D."/>
            <person name="Gailing O."/>
            <person name="Carlson J."/>
            <person name="Staton M."/>
        </authorList>
    </citation>
    <scope>NUCLEOTIDE SEQUENCE [LARGE SCALE GENOMIC DNA]</scope>
    <source>
        <strain evidence="2">Pseudo-F2</strain>
    </source>
</reference>
<name>A0AAN7EDI2_QUERU</name>
<feature type="coiled-coil region" evidence="1">
    <location>
        <begin position="106"/>
        <end position="133"/>
    </location>
</feature>
<evidence type="ECO:0000256" key="1">
    <source>
        <dbReference type="SAM" id="Coils"/>
    </source>
</evidence>
<evidence type="ECO:0000313" key="2">
    <source>
        <dbReference type="EMBL" id="KAK4567781.1"/>
    </source>
</evidence>
<proteinExistence type="predicted"/>
<sequence>MKLRPTYRITREIESEIVKCSEIETALALRESELTKRLYVSHFEINGFAIVTANSRASLNCLEKELCCARMKRDEMLRRINDKREGFTTLCREFQRDIDIGKNDELRALLSEKDLHENEIHLLDKKNNALKNSMLAFVEEILEDLHKSNSGGFYSNILNLALNNVTIEFKLGARFLPIGHRLEIASTLQVEIQTGNQENEKSLKDIDDLQKLLLSTVMADDDHWFTITNRFTMPMRIRDCHLKGQVIVPDAQYEYFTHVEDDDDDDDDDYVDETTIYDEDFVDRDEYEERIE</sequence>
<protein>
    <submittedName>
        <fullName evidence="2">Uncharacterized protein</fullName>
    </submittedName>
</protein>
<keyword evidence="1" id="KW-0175">Coiled coil</keyword>
<dbReference type="AlphaFoldDB" id="A0AAN7EDI2"/>
<evidence type="ECO:0000313" key="3">
    <source>
        <dbReference type="Proteomes" id="UP001324115"/>
    </source>
</evidence>
<dbReference type="Proteomes" id="UP001324115">
    <property type="component" value="Unassembled WGS sequence"/>
</dbReference>
<gene>
    <name evidence="2" type="ORF">RGQ29_003513</name>
</gene>